<comment type="caution">
    <text evidence="1">The sequence shown here is derived from an EMBL/GenBank/DDBJ whole genome shotgun (WGS) entry which is preliminary data.</text>
</comment>
<dbReference type="AlphaFoldDB" id="A0A1J5QWX8"/>
<sequence length="256" mass="28402">MSDFPAKPHIFLATPCYGGQVTSAFAMSLLELQRACDRISVGISYYIVGGDALITRVRNLAVAKFLTVPDATHFLFVDADIGFAPEQALALLAANKDVCGGIYPLKTHNFDRMREKILQGDPNATASSLDYVVDLFQPEAPAIDQMFFRVRLIGTGFMMIKREVFPKMAARYPEIKYRHVNTVMNGPLGDQESHAFFDCMIDPDTGAYLSEDYTFCKRWVDMGGEIWANADSKLTHVGSCAYKGDLRLFLQGMAAP</sequence>
<evidence type="ECO:0008006" key="2">
    <source>
        <dbReference type="Google" id="ProtNLM"/>
    </source>
</evidence>
<dbReference type="EMBL" id="MLJW01000382">
    <property type="protein sequence ID" value="OIQ88209.1"/>
    <property type="molecule type" value="Genomic_DNA"/>
</dbReference>
<accession>A0A1J5QWX8</accession>
<evidence type="ECO:0000313" key="1">
    <source>
        <dbReference type="EMBL" id="OIQ88209.1"/>
    </source>
</evidence>
<protein>
    <recommendedName>
        <fullName evidence="2">Glycosyl transferase family 2</fullName>
    </recommendedName>
</protein>
<dbReference type="SUPFAM" id="SSF53448">
    <property type="entry name" value="Nucleotide-diphospho-sugar transferases"/>
    <property type="match status" value="1"/>
</dbReference>
<gene>
    <name evidence="1" type="ORF">GALL_299010</name>
</gene>
<organism evidence="1">
    <name type="scientific">mine drainage metagenome</name>
    <dbReference type="NCBI Taxonomy" id="410659"/>
    <lineage>
        <taxon>unclassified sequences</taxon>
        <taxon>metagenomes</taxon>
        <taxon>ecological metagenomes</taxon>
    </lineage>
</organism>
<proteinExistence type="predicted"/>
<name>A0A1J5QWX8_9ZZZZ</name>
<reference evidence="1" key="1">
    <citation type="submission" date="2016-10" db="EMBL/GenBank/DDBJ databases">
        <title>Sequence of Gallionella enrichment culture.</title>
        <authorList>
            <person name="Poehlein A."/>
            <person name="Muehling M."/>
            <person name="Daniel R."/>
        </authorList>
    </citation>
    <scope>NUCLEOTIDE SEQUENCE</scope>
</reference>
<dbReference type="Gene3D" id="3.90.550.40">
    <property type="match status" value="1"/>
</dbReference>
<dbReference type="InterPro" id="IPR029044">
    <property type="entry name" value="Nucleotide-diphossugar_trans"/>
</dbReference>